<evidence type="ECO:0000256" key="3">
    <source>
        <dbReference type="ARBA" id="ARBA00022833"/>
    </source>
</evidence>
<dbReference type="GO" id="GO:0046872">
    <property type="term" value="F:metal ion binding"/>
    <property type="evidence" value="ECO:0007669"/>
    <property type="project" value="UniProtKB-KW"/>
</dbReference>
<keyword evidence="5" id="KW-0732">Signal</keyword>
<dbReference type="AlphaFoldDB" id="A0A1G8W436"/>
<dbReference type="InterPro" id="IPR044097">
    <property type="entry name" value="Bds1/SdsA1_MBL-fold"/>
</dbReference>
<dbReference type="GO" id="GO:0018741">
    <property type="term" value="F:linear primary-alkylsulfatase activity"/>
    <property type="evidence" value="ECO:0007669"/>
    <property type="project" value="InterPro"/>
</dbReference>
<dbReference type="Pfam" id="PF14863">
    <property type="entry name" value="Alkyl_sulf_dimr"/>
    <property type="match status" value="1"/>
</dbReference>
<dbReference type="InterPro" id="IPR001279">
    <property type="entry name" value="Metallo-B-lactamas"/>
</dbReference>
<evidence type="ECO:0000313" key="7">
    <source>
        <dbReference type="EMBL" id="SDJ72843.1"/>
    </source>
</evidence>
<keyword evidence="2" id="KW-0378">Hydrolase</keyword>
<sequence>MNRLKITTTLLAVGVLLSGCMDASVPLSELEASDFTRTHQYMVKDTLQLDDRTDFDRATKGLIASDDSLIIHNADGEPIWNMDQYRFLQGPAPHTVNPSLWRQAKLNAIHGLFEVAPGLYQLRGYDLANMTVIKGERGWVIVDPLTTTETAARAMKMVNQQLGKRPVTAVIFTHSHADHFGGVDGVLADQDRDRVEVIAPAGFMKEATSENLLAGPAMVRRAGYQYGKTLTASPKGHVDLGLGKSVAMGSIGVEVPTREINKTGEVVEVDGVTLEFQMVPGSEAPAEFTFYLPQWNAFCGAELVSQTMHNIYTLRGAKVRDALQWSRYIDEARVRFAEAEIYFGSHHWPVWGQQSVQQFLTKQRDLYKFIHDQTLRFANQGYSADEIAERVRLPDGLKQTFSARGYYGTLKHNIRGVYQYYFGWYDANPAHLDPLPRSTVARRYVELAGGAQAMREKAQVALDLGEYRWAAELLNHLVFFDSSDQRSRQMLAQAYRQMGYQSESGPWRDVYLSGAQELIEGVKRDGPSMEKNMAEVLAKTPMVHFLDVWATRLDYEAAGDKRYQFVLGLTDKQQYYLLEVANGVMTYRQIAGSVPEGVPALVLTHSLFIDIATRRIELRSLLGHDELEVSGDVIDIVSFFRLFDNPEPGFAIIEP</sequence>
<keyword evidence="3" id="KW-0862">Zinc</keyword>
<dbReference type="InterPro" id="IPR036527">
    <property type="entry name" value="SCP2_sterol-bd_dom_sf"/>
</dbReference>
<dbReference type="InterPro" id="IPR052195">
    <property type="entry name" value="Bact_Alkyl/Aryl-Sulfatase"/>
</dbReference>
<evidence type="ECO:0000256" key="1">
    <source>
        <dbReference type="ARBA" id="ARBA00022723"/>
    </source>
</evidence>
<proteinExistence type="inferred from homology"/>
<evidence type="ECO:0000256" key="5">
    <source>
        <dbReference type="SAM" id="SignalP"/>
    </source>
</evidence>
<accession>A0A1G8W436</accession>
<protein>
    <submittedName>
        <fullName evidence="7">Alkyl sulfatase BDS1, metallo-beta-lactamase superfamily</fullName>
    </submittedName>
</protein>
<dbReference type="GO" id="GO:0018909">
    <property type="term" value="P:dodecyl sulfate metabolic process"/>
    <property type="evidence" value="ECO:0007669"/>
    <property type="project" value="InterPro"/>
</dbReference>
<dbReference type="Gene3D" id="1.25.40.880">
    <property type="entry name" value="Alkyl sulfatase, dimerisation domain"/>
    <property type="match status" value="1"/>
</dbReference>
<dbReference type="InterPro" id="IPR038536">
    <property type="entry name" value="Alkyl/aryl-sulf_dimr_sf"/>
</dbReference>
<dbReference type="InterPro" id="IPR029228">
    <property type="entry name" value="Alkyl_sulf_dimr"/>
</dbReference>
<dbReference type="EMBL" id="FNEM01000012">
    <property type="protein sequence ID" value="SDJ72843.1"/>
    <property type="molecule type" value="Genomic_DNA"/>
</dbReference>
<dbReference type="RefSeq" id="WP_245709952.1">
    <property type="nucleotide sequence ID" value="NZ_FNEM01000012.1"/>
</dbReference>
<feature type="domain" description="Metallo-beta-lactamase" evidence="6">
    <location>
        <begin position="127"/>
        <end position="347"/>
    </location>
</feature>
<reference evidence="8" key="1">
    <citation type="submission" date="2016-10" db="EMBL/GenBank/DDBJ databases">
        <authorList>
            <person name="Varghese N."/>
            <person name="Submissions S."/>
        </authorList>
    </citation>
    <scope>NUCLEOTIDE SEQUENCE [LARGE SCALE GENOMIC DNA]</scope>
    <source>
        <strain evidence="8">DSM 23317</strain>
    </source>
</reference>
<feature type="signal peptide" evidence="5">
    <location>
        <begin position="1"/>
        <end position="23"/>
    </location>
</feature>
<name>A0A1G8W436_9GAMM</name>
<dbReference type="Gene3D" id="3.60.15.30">
    <property type="entry name" value="Metallo-beta-lactamase domain"/>
    <property type="match status" value="1"/>
</dbReference>
<dbReference type="CDD" id="cd07710">
    <property type="entry name" value="arylsulfatase_Sdsa1-like_MBL-fold"/>
    <property type="match status" value="1"/>
</dbReference>
<dbReference type="InterPro" id="IPR036866">
    <property type="entry name" value="RibonucZ/Hydroxyglut_hydro"/>
</dbReference>
<evidence type="ECO:0000259" key="6">
    <source>
        <dbReference type="SMART" id="SM00849"/>
    </source>
</evidence>
<dbReference type="GO" id="GO:0046983">
    <property type="term" value="F:protein dimerization activity"/>
    <property type="evidence" value="ECO:0007669"/>
    <property type="project" value="InterPro"/>
</dbReference>
<dbReference type="Pfam" id="PF00753">
    <property type="entry name" value="Lactamase_B"/>
    <property type="match status" value="1"/>
</dbReference>
<keyword evidence="8" id="KW-1185">Reference proteome</keyword>
<organism evidence="7 8">
    <name type="scientific">Ferrimonas sediminum</name>
    <dbReference type="NCBI Taxonomy" id="718193"/>
    <lineage>
        <taxon>Bacteria</taxon>
        <taxon>Pseudomonadati</taxon>
        <taxon>Pseudomonadota</taxon>
        <taxon>Gammaproteobacteria</taxon>
        <taxon>Alteromonadales</taxon>
        <taxon>Ferrimonadaceae</taxon>
        <taxon>Ferrimonas</taxon>
    </lineage>
</organism>
<dbReference type="Proteomes" id="UP000199527">
    <property type="component" value="Unassembled WGS sequence"/>
</dbReference>
<gene>
    <name evidence="7" type="ORF">SAMN04488540_11282</name>
</gene>
<dbReference type="PANTHER" id="PTHR43223">
    <property type="entry name" value="ALKYL/ARYL-SULFATASE"/>
    <property type="match status" value="1"/>
</dbReference>
<feature type="chain" id="PRO_5011712948" evidence="5">
    <location>
        <begin position="24"/>
        <end position="655"/>
    </location>
</feature>
<dbReference type="SUPFAM" id="SSF55718">
    <property type="entry name" value="SCP-like"/>
    <property type="match status" value="1"/>
</dbReference>
<dbReference type="SMART" id="SM00849">
    <property type="entry name" value="Lactamase_B"/>
    <property type="match status" value="1"/>
</dbReference>
<evidence type="ECO:0000256" key="4">
    <source>
        <dbReference type="ARBA" id="ARBA00033751"/>
    </source>
</evidence>
<dbReference type="Pfam" id="PF14864">
    <property type="entry name" value="Alkyl_sulf_C"/>
    <property type="match status" value="1"/>
</dbReference>
<dbReference type="SUPFAM" id="SSF56281">
    <property type="entry name" value="Metallo-hydrolase/oxidoreductase"/>
    <property type="match status" value="1"/>
</dbReference>
<evidence type="ECO:0000313" key="8">
    <source>
        <dbReference type="Proteomes" id="UP000199527"/>
    </source>
</evidence>
<dbReference type="PANTHER" id="PTHR43223:SF1">
    <property type="entry name" value="ALKYL_ARYL-SULFATASE BDS1"/>
    <property type="match status" value="1"/>
</dbReference>
<dbReference type="FunFam" id="3.60.15.30:FF:000001">
    <property type="entry name" value="Alkyl/aryl-sulfatase BDS1"/>
    <property type="match status" value="1"/>
</dbReference>
<keyword evidence="1" id="KW-0479">Metal-binding</keyword>
<comment type="similarity">
    <text evidence="4">Belongs to the metallo-beta-lactamase superfamily. Type III sulfatase family.</text>
</comment>
<dbReference type="Gene3D" id="3.30.1050.10">
    <property type="entry name" value="SCP2 sterol-binding domain"/>
    <property type="match status" value="1"/>
</dbReference>
<dbReference type="InterPro" id="IPR029229">
    <property type="entry name" value="Alkyl_sulf_C"/>
</dbReference>
<dbReference type="PROSITE" id="PS51257">
    <property type="entry name" value="PROKAR_LIPOPROTEIN"/>
    <property type="match status" value="1"/>
</dbReference>
<evidence type="ECO:0000256" key="2">
    <source>
        <dbReference type="ARBA" id="ARBA00022801"/>
    </source>
</evidence>